<comment type="subcellular location">
    <subcellularLocation>
        <location evidence="6">Cell membrane</location>
        <topology evidence="6">Multi-pass membrane protein</topology>
    </subcellularLocation>
    <subcellularLocation>
        <location evidence="1">Membrane</location>
        <topology evidence="1">Multi-pass membrane protein</topology>
    </subcellularLocation>
</comment>
<dbReference type="InterPro" id="IPR047817">
    <property type="entry name" value="ABC2_TM_bact-type"/>
</dbReference>
<name>A0ABX0Y7A3_9ACTN</name>
<dbReference type="Proteomes" id="UP000722989">
    <property type="component" value="Unassembled WGS sequence"/>
</dbReference>
<evidence type="ECO:0000256" key="1">
    <source>
        <dbReference type="ARBA" id="ARBA00004141"/>
    </source>
</evidence>
<dbReference type="InterPro" id="IPR013525">
    <property type="entry name" value="ABC2_TM"/>
</dbReference>
<accession>A0ABX0Y7A3</accession>
<evidence type="ECO:0000256" key="4">
    <source>
        <dbReference type="ARBA" id="ARBA00023136"/>
    </source>
</evidence>
<feature type="transmembrane region" description="Helical" evidence="6">
    <location>
        <begin position="51"/>
        <end position="74"/>
    </location>
</feature>
<feature type="transmembrane region" description="Helical" evidence="6">
    <location>
        <begin position="80"/>
        <end position="104"/>
    </location>
</feature>
<keyword evidence="2 6" id="KW-0812">Transmembrane</keyword>
<comment type="caution">
    <text evidence="8">The sequence shown here is derived from an EMBL/GenBank/DDBJ whole genome shotgun (WGS) entry which is preliminary data.</text>
</comment>
<keyword evidence="4 6" id="KW-0472">Membrane</keyword>
<evidence type="ECO:0000256" key="3">
    <source>
        <dbReference type="ARBA" id="ARBA00022989"/>
    </source>
</evidence>
<feature type="transmembrane region" description="Helical" evidence="6">
    <location>
        <begin position="200"/>
        <end position="222"/>
    </location>
</feature>
<feature type="domain" description="ABC transmembrane type-2" evidence="7">
    <location>
        <begin position="49"/>
        <end position="276"/>
    </location>
</feature>
<dbReference type="Pfam" id="PF01061">
    <property type="entry name" value="ABC2_membrane"/>
    <property type="match status" value="1"/>
</dbReference>
<evidence type="ECO:0000256" key="6">
    <source>
        <dbReference type="RuleBase" id="RU361157"/>
    </source>
</evidence>
<keyword evidence="6" id="KW-0813">Transport</keyword>
<keyword evidence="5" id="KW-0046">Antibiotic resistance</keyword>
<feature type="transmembrane region" description="Helical" evidence="6">
    <location>
        <begin position="251"/>
        <end position="273"/>
    </location>
</feature>
<evidence type="ECO:0000313" key="8">
    <source>
        <dbReference type="EMBL" id="NJC74309.1"/>
    </source>
</evidence>
<evidence type="ECO:0000256" key="2">
    <source>
        <dbReference type="ARBA" id="ARBA00022692"/>
    </source>
</evidence>
<protein>
    <recommendedName>
        <fullName evidence="6">Transport permease protein</fullName>
    </recommendedName>
</protein>
<dbReference type="InterPro" id="IPR000412">
    <property type="entry name" value="ABC_2_transport"/>
</dbReference>
<dbReference type="EMBL" id="JAATVY010000060">
    <property type="protein sequence ID" value="NJC74309.1"/>
    <property type="molecule type" value="Genomic_DNA"/>
</dbReference>
<dbReference type="PANTHER" id="PTHR43229">
    <property type="entry name" value="NODULATION PROTEIN J"/>
    <property type="match status" value="1"/>
</dbReference>
<dbReference type="PANTHER" id="PTHR43229:SF2">
    <property type="entry name" value="NODULATION PROTEIN J"/>
    <property type="match status" value="1"/>
</dbReference>
<dbReference type="PROSITE" id="PS51012">
    <property type="entry name" value="ABC_TM2"/>
    <property type="match status" value="1"/>
</dbReference>
<comment type="similarity">
    <text evidence="6">Belongs to the ABC-2 integral membrane protein family.</text>
</comment>
<keyword evidence="6" id="KW-1003">Cell membrane</keyword>
<dbReference type="InterPro" id="IPR051784">
    <property type="entry name" value="Nod_factor_ABC_transporter"/>
</dbReference>
<feature type="transmembrane region" description="Helical" evidence="6">
    <location>
        <begin position="125"/>
        <end position="151"/>
    </location>
</feature>
<evidence type="ECO:0000256" key="5">
    <source>
        <dbReference type="ARBA" id="ARBA00023251"/>
    </source>
</evidence>
<feature type="transmembrane region" description="Helical" evidence="6">
    <location>
        <begin position="163"/>
        <end position="188"/>
    </location>
</feature>
<dbReference type="PIRSF" id="PIRSF006648">
    <property type="entry name" value="DrrB"/>
    <property type="match status" value="1"/>
</dbReference>
<sequence length="276" mass="28656">MTTTLDAIAGTAAARAILAGRPRPARPGTLSVALAFGGRALRKIRRTPVQLFDVVVHPVVFTLMFTYLFGGAIGGSTGRYLGYLVPGILVMTLLVTTGTTGAALSIDLASGVFDRFRTLSIRPAAVLVGALLGDVVRYALASAVVVGLGLALGFRPHGNVPGVVAAVLLVVAFGISLSWVWTALAMVMRSPGAVLGVTQAVLYPLSFFSNIFVIPATLPGWLRAVVNANPVTHLVTAVRGLMSGTAPGGQVAWILLACALLTAVFAPLSLRLFRTR</sequence>
<dbReference type="RefSeq" id="WP_167929209.1">
    <property type="nucleotide sequence ID" value="NZ_JAATVY010000060.1"/>
</dbReference>
<gene>
    <name evidence="8" type="ORF">HC031_32045</name>
</gene>
<evidence type="ECO:0000259" key="7">
    <source>
        <dbReference type="PROSITE" id="PS51012"/>
    </source>
</evidence>
<keyword evidence="3 6" id="KW-1133">Transmembrane helix</keyword>
<organism evidence="8 9">
    <name type="scientific">Planosporangium thailandense</name>
    <dbReference type="NCBI Taxonomy" id="765197"/>
    <lineage>
        <taxon>Bacteria</taxon>
        <taxon>Bacillati</taxon>
        <taxon>Actinomycetota</taxon>
        <taxon>Actinomycetes</taxon>
        <taxon>Micromonosporales</taxon>
        <taxon>Micromonosporaceae</taxon>
        <taxon>Planosporangium</taxon>
    </lineage>
</organism>
<evidence type="ECO:0000313" key="9">
    <source>
        <dbReference type="Proteomes" id="UP000722989"/>
    </source>
</evidence>
<reference evidence="8 9" key="1">
    <citation type="submission" date="2020-03" db="EMBL/GenBank/DDBJ databases">
        <title>WGS of the type strain of Planosporangium spp.</title>
        <authorList>
            <person name="Thawai C."/>
        </authorList>
    </citation>
    <scope>NUCLEOTIDE SEQUENCE [LARGE SCALE GENOMIC DNA]</scope>
    <source>
        <strain evidence="8 9">TBRC 5610</strain>
    </source>
</reference>
<proteinExistence type="inferred from homology"/>
<keyword evidence="9" id="KW-1185">Reference proteome</keyword>